<dbReference type="SUPFAM" id="SSF53335">
    <property type="entry name" value="S-adenosyl-L-methionine-dependent methyltransferases"/>
    <property type="match status" value="1"/>
</dbReference>
<evidence type="ECO:0000259" key="7">
    <source>
        <dbReference type="Pfam" id="PF02384"/>
    </source>
</evidence>
<dbReference type="InterPro" id="IPR051537">
    <property type="entry name" value="DNA_Adenine_Mtase"/>
</dbReference>
<evidence type="ECO:0000256" key="2">
    <source>
        <dbReference type="ARBA" id="ARBA00022603"/>
    </source>
</evidence>
<name>S5N7I1_LIMRT</name>
<dbReference type="PRINTS" id="PR00507">
    <property type="entry name" value="N12N6MTFRASE"/>
</dbReference>
<dbReference type="Pfam" id="PF02384">
    <property type="entry name" value="N6_Mtase"/>
    <property type="match status" value="1"/>
</dbReference>
<sequence>MNSLTEDQVRDKANQILRFENSDNVISGVGQLTSFNTLGESLPLNPWKGNNNKPDGWYFPKDKNEPALILETKSTRKQLNDKTIDELKKNMSYTLNYYQEVLGILYNGKTLKTFCNTKPGSMTIMPLHTASKLQNKEYYLKILTDKPIDVQKIYNLTKKINDSLKFDFGIQDLYDRMIFTASALVAQRYGASLKPDYSFNAMRSTIIDALNKSLINDKQQNIKLDALVEVYEDIKMNYPENNKAVNKFINNVIQISQSINSSHWRGEDVMGIFFNEFNRYKSKSDNGQVFTPDHITNFMYRLINVHMEDSVFDGACGSGGFLTKAMANMMQESGGSSTNEAKEIKKHRLYGIEIDKRVYALAAANMMIHKDGRTNIFHGNTMSEEAQKWIRKINWKNGDKTDNLSDLQNHRITKVLMNPPYEKKYKPIDILNAVFDNVPNHTDAAVLLPDHKLEKGPKLKVQRLLKHNRLTKIIKLPKETFSEGVSVSVFIFRTGETTEKHEIFTCEIQKDGLETIKNQGRQDIKNKWPNIEEFWVKTIEKLDVTADKSCKWITPDLKNNKNLSFPIPEKPFKISEDDFMKKVMDYQMFKQKIGVKEFNENVLKEIIYHSAIIENNDEITISSQKRI</sequence>
<feature type="domain" description="DNA methylase adenine-specific" evidence="7">
    <location>
        <begin position="274"/>
        <end position="519"/>
    </location>
</feature>
<evidence type="ECO:0000256" key="4">
    <source>
        <dbReference type="ARBA" id="ARBA00022691"/>
    </source>
</evidence>
<keyword evidence="4" id="KW-0949">S-adenosyl-L-methionine</keyword>
<dbReference type="PATRIC" id="fig|1358027.3.peg.731"/>
<dbReference type="PANTHER" id="PTHR42933:SF1">
    <property type="entry name" value="SITE-SPECIFIC DNA-METHYLTRANSFERASE (ADENINE-SPECIFIC)"/>
    <property type="match status" value="1"/>
</dbReference>
<proteinExistence type="predicted"/>
<keyword evidence="3" id="KW-0808">Transferase</keyword>
<dbReference type="EMBL" id="CP006603">
    <property type="protein sequence ID" value="AGR65076.1"/>
    <property type="molecule type" value="Genomic_DNA"/>
</dbReference>
<evidence type="ECO:0000256" key="6">
    <source>
        <dbReference type="ARBA" id="ARBA00047942"/>
    </source>
</evidence>
<reference evidence="8 9" key="1">
    <citation type="journal article" date="2014" name="Genome Announc.">
        <title>Complete Genome Sequences of Lactobacillus johnsonii Strain N6.2 and Lactobacillus reuteri Strain TD1.</title>
        <authorList>
            <person name="Leonard M.T."/>
            <person name="Valladares R.B."/>
            <person name="Ardissone A."/>
            <person name="Gonzalez C.F."/>
            <person name="Lorca G.L."/>
            <person name="Triplett E.W."/>
        </authorList>
    </citation>
    <scope>NUCLEOTIDE SEQUENCE [LARGE SCALE GENOMIC DNA]</scope>
    <source>
        <strain evidence="8 9">TD1</strain>
    </source>
</reference>
<dbReference type="InterPro" id="IPR029063">
    <property type="entry name" value="SAM-dependent_MTases_sf"/>
</dbReference>
<keyword evidence="2" id="KW-0489">Methyltransferase</keyword>
<protein>
    <recommendedName>
        <fullName evidence="1">site-specific DNA-methyltransferase (adenine-specific)</fullName>
        <ecNumber evidence="1">2.1.1.72</ecNumber>
    </recommendedName>
</protein>
<accession>S5N7I1</accession>
<dbReference type="GO" id="GO:0003677">
    <property type="term" value="F:DNA binding"/>
    <property type="evidence" value="ECO:0007669"/>
    <property type="project" value="InterPro"/>
</dbReference>
<evidence type="ECO:0000256" key="1">
    <source>
        <dbReference type="ARBA" id="ARBA00011900"/>
    </source>
</evidence>
<dbReference type="KEGG" id="lrr:N134_03875"/>
<dbReference type="InterPro" id="IPR003356">
    <property type="entry name" value="DNA_methylase_A-5"/>
</dbReference>
<dbReference type="AlphaFoldDB" id="S5N7I1"/>
<dbReference type="GO" id="GO:0032259">
    <property type="term" value="P:methylation"/>
    <property type="evidence" value="ECO:0007669"/>
    <property type="project" value="UniProtKB-KW"/>
</dbReference>
<dbReference type="RefSeq" id="WP_020843017.1">
    <property type="nucleotide sequence ID" value="NC_021872.1"/>
</dbReference>
<dbReference type="Gene3D" id="3.40.50.150">
    <property type="entry name" value="Vaccinia Virus protein VP39"/>
    <property type="match status" value="1"/>
</dbReference>
<dbReference type="PANTHER" id="PTHR42933">
    <property type="entry name" value="SLR6095 PROTEIN"/>
    <property type="match status" value="1"/>
</dbReference>
<evidence type="ECO:0000256" key="5">
    <source>
        <dbReference type="ARBA" id="ARBA00022747"/>
    </source>
</evidence>
<keyword evidence="5" id="KW-0680">Restriction system</keyword>
<comment type="catalytic activity">
    <reaction evidence="6">
        <text>a 2'-deoxyadenosine in DNA + S-adenosyl-L-methionine = an N(6)-methyl-2'-deoxyadenosine in DNA + S-adenosyl-L-homocysteine + H(+)</text>
        <dbReference type="Rhea" id="RHEA:15197"/>
        <dbReference type="Rhea" id="RHEA-COMP:12418"/>
        <dbReference type="Rhea" id="RHEA-COMP:12419"/>
        <dbReference type="ChEBI" id="CHEBI:15378"/>
        <dbReference type="ChEBI" id="CHEBI:57856"/>
        <dbReference type="ChEBI" id="CHEBI:59789"/>
        <dbReference type="ChEBI" id="CHEBI:90615"/>
        <dbReference type="ChEBI" id="CHEBI:90616"/>
        <dbReference type="EC" id="2.1.1.72"/>
    </reaction>
</comment>
<dbReference type="EC" id="2.1.1.72" evidence="1"/>
<organism evidence="8 9">
    <name type="scientific">Limosilactobacillus reuteri TD1</name>
    <dbReference type="NCBI Taxonomy" id="1358027"/>
    <lineage>
        <taxon>Bacteria</taxon>
        <taxon>Bacillati</taxon>
        <taxon>Bacillota</taxon>
        <taxon>Bacilli</taxon>
        <taxon>Lactobacillales</taxon>
        <taxon>Lactobacillaceae</taxon>
        <taxon>Limosilactobacillus</taxon>
    </lineage>
</organism>
<dbReference type="GO" id="GO:0009007">
    <property type="term" value="F:site-specific DNA-methyltransferase (adenine-specific) activity"/>
    <property type="evidence" value="ECO:0007669"/>
    <property type="project" value="UniProtKB-EC"/>
</dbReference>
<dbReference type="REBASE" id="68154">
    <property type="entry name" value="LreTD1ORF3875P"/>
</dbReference>
<dbReference type="HOGENOM" id="CLU_454853_0_0_9"/>
<gene>
    <name evidence="8" type="ORF">N134_03875</name>
</gene>
<evidence type="ECO:0000256" key="3">
    <source>
        <dbReference type="ARBA" id="ARBA00022679"/>
    </source>
</evidence>
<evidence type="ECO:0000313" key="8">
    <source>
        <dbReference type="EMBL" id="AGR65076.1"/>
    </source>
</evidence>
<evidence type="ECO:0000313" key="9">
    <source>
        <dbReference type="Proteomes" id="UP000015085"/>
    </source>
</evidence>
<dbReference type="Proteomes" id="UP000015085">
    <property type="component" value="Chromosome"/>
</dbReference>
<dbReference type="GO" id="GO:0008170">
    <property type="term" value="F:N-methyltransferase activity"/>
    <property type="evidence" value="ECO:0007669"/>
    <property type="project" value="InterPro"/>
</dbReference>
<dbReference type="GO" id="GO:0009307">
    <property type="term" value="P:DNA restriction-modification system"/>
    <property type="evidence" value="ECO:0007669"/>
    <property type="project" value="UniProtKB-KW"/>
</dbReference>